<comment type="caution">
    <text evidence="10">The sequence shown here is derived from an EMBL/GenBank/DDBJ whole genome shotgun (WGS) entry which is preliminary data.</text>
</comment>
<organism evidence="10 11">
    <name type="scientific">Physocladia obscura</name>
    <dbReference type="NCBI Taxonomy" id="109957"/>
    <lineage>
        <taxon>Eukaryota</taxon>
        <taxon>Fungi</taxon>
        <taxon>Fungi incertae sedis</taxon>
        <taxon>Chytridiomycota</taxon>
        <taxon>Chytridiomycota incertae sedis</taxon>
        <taxon>Chytridiomycetes</taxon>
        <taxon>Chytridiales</taxon>
        <taxon>Chytriomycetaceae</taxon>
        <taxon>Physocladia</taxon>
    </lineage>
</organism>
<dbReference type="EMBL" id="JADGJH010003625">
    <property type="protein sequence ID" value="KAJ3089767.1"/>
    <property type="molecule type" value="Genomic_DNA"/>
</dbReference>
<comment type="similarity">
    <text evidence="2">Belongs to the pectinesterase family.</text>
</comment>
<dbReference type="Gene3D" id="2.160.20.10">
    <property type="entry name" value="Single-stranded right-handed beta-helix, Pectin lyase-like"/>
    <property type="match status" value="3"/>
</dbReference>
<evidence type="ECO:0000256" key="5">
    <source>
        <dbReference type="ARBA" id="ARBA00023085"/>
    </source>
</evidence>
<feature type="domain" description="Pectinesterase catalytic" evidence="9">
    <location>
        <begin position="84"/>
        <end position="369"/>
    </location>
</feature>
<evidence type="ECO:0000259" key="9">
    <source>
        <dbReference type="Pfam" id="PF01095"/>
    </source>
</evidence>
<protein>
    <recommendedName>
        <fullName evidence="3">pectinesterase</fullName>
        <ecNumber evidence="3">3.1.1.11</ecNumber>
    </recommendedName>
    <alternativeName>
        <fullName evidence="6">Pectin methylesterase A</fullName>
    </alternativeName>
</protein>
<evidence type="ECO:0000256" key="6">
    <source>
        <dbReference type="ARBA" id="ARBA00042203"/>
    </source>
</evidence>
<feature type="domain" description="Pectinesterase catalytic" evidence="9">
    <location>
        <begin position="750"/>
        <end position="1041"/>
    </location>
</feature>
<reference evidence="10" key="1">
    <citation type="submission" date="2020-05" db="EMBL/GenBank/DDBJ databases">
        <title>Phylogenomic resolution of chytrid fungi.</title>
        <authorList>
            <person name="Stajich J.E."/>
            <person name="Amses K."/>
            <person name="Simmons R."/>
            <person name="Seto K."/>
            <person name="Myers J."/>
            <person name="Bonds A."/>
            <person name="Quandt C.A."/>
            <person name="Barry K."/>
            <person name="Liu P."/>
            <person name="Grigoriev I."/>
            <person name="Longcore J.E."/>
            <person name="James T.Y."/>
        </authorList>
    </citation>
    <scope>NUCLEOTIDE SEQUENCE</scope>
    <source>
        <strain evidence="10">JEL0513</strain>
    </source>
</reference>
<dbReference type="AlphaFoldDB" id="A0AAD5SQJ1"/>
<feature type="active site" evidence="8">
    <location>
        <position position="569"/>
    </location>
</feature>
<dbReference type="Pfam" id="PF01095">
    <property type="entry name" value="Pectinesterase"/>
    <property type="match status" value="3"/>
</dbReference>
<dbReference type="InterPro" id="IPR012334">
    <property type="entry name" value="Pectin_lyas_fold"/>
</dbReference>
<evidence type="ECO:0000256" key="7">
    <source>
        <dbReference type="ARBA" id="ARBA00047928"/>
    </source>
</evidence>
<evidence type="ECO:0000313" key="11">
    <source>
        <dbReference type="Proteomes" id="UP001211907"/>
    </source>
</evidence>
<dbReference type="PROSITE" id="PS00503">
    <property type="entry name" value="PECTINESTERASE_2"/>
    <property type="match status" value="2"/>
</dbReference>
<keyword evidence="11" id="KW-1185">Reference proteome</keyword>
<dbReference type="GO" id="GO:0042545">
    <property type="term" value="P:cell wall modification"/>
    <property type="evidence" value="ECO:0007669"/>
    <property type="project" value="InterPro"/>
</dbReference>
<dbReference type="Proteomes" id="UP001211907">
    <property type="component" value="Unassembled WGS sequence"/>
</dbReference>
<dbReference type="GO" id="GO:0045490">
    <property type="term" value="P:pectin catabolic process"/>
    <property type="evidence" value="ECO:0007669"/>
    <property type="project" value="TreeGrafter"/>
</dbReference>
<dbReference type="EC" id="3.1.1.11" evidence="3"/>
<dbReference type="PANTHER" id="PTHR31321">
    <property type="entry name" value="ACYL-COA THIOESTER HYDROLASE YBHC-RELATED"/>
    <property type="match status" value="1"/>
</dbReference>
<comment type="pathway">
    <text evidence="1">Glycan metabolism; pectin degradation; 2-dehydro-3-deoxy-D-gluconate from pectin: step 1/5.</text>
</comment>
<comment type="catalytic activity">
    <reaction evidence="7">
        <text>[(1-&gt;4)-alpha-D-galacturonosyl methyl ester](n) + n H2O = [(1-&gt;4)-alpha-D-galacturonosyl](n) + n methanol + n H(+)</text>
        <dbReference type="Rhea" id="RHEA:22380"/>
        <dbReference type="Rhea" id="RHEA-COMP:14570"/>
        <dbReference type="Rhea" id="RHEA-COMP:14573"/>
        <dbReference type="ChEBI" id="CHEBI:15377"/>
        <dbReference type="ChEBI" id="CHEBI:15378"/>
        <dbReference type="ChEBI" id="CHEBI:17790"/>
        <dbReference type="ChEBI" id="CHEBI:140522"/>
        <dbReference type="ChEBI" id="CHEBI:140523"/>
        <dbReference type="EC" id="3.1.1.11"/>
    </reaction>
</comment>
<evidence type="ECO:0000313" key="10">
    <source>
        <dbReference type="EMBL" id="KAJ3089767.1"/>
    </source>
</evidence>
<accession>A0AAD5SQJ1</accession>
<dbReference type="SUPFAM" id="SSF51126">
    <property type="entry name" value="Pectin lyase-like"/>
    <property type="match status" value="3"/>
</dbReference>
<evidence type="ECO:0000256" key="3">
    <source>
        <dbReference type="ARBA" id="ARBA00013229"/>
    </source>
</evidence>
<name>A0AAD5SQJ1_9FUNG</name>
<evidence type="ECO:0000256" key="8">
    <source>
        <dbReference type="PROSITE-ProRule" id="PRU10040"/>
    </source>
</evidence>
<evidence type="ECO:0000256" key="4">
    <source>
        <dbReference type="ARBA" id="ARBA00022801"/>
    </source>
</evidence>
<evidence type="ECO:0000256" key="1">
    <source>
        <dbReference type="ARBA" id="ARBA00005184"/>
    </source>
</evidence>
<feature type="domain" description="Pectinesterase catalytic" evidence="9">
    <location>
        <begin position="415"/>
        <end position="707"/>
    </location>
</feature>
<dbReference type="InterPro" id="IPR011050">
    <property type="entry name" value="Pectin_lyase_fold/virulence"/>
</dbReference>
<proteinExistence type="inferred from homology"/>
<dbReference type="GO" id="GO:0030599">
    <property type="term" value="F:pectinesterase activity"/>
    <property type="evidence" value="ECO:0007669"/>
    <property type="project" value="UniProtKB-EC"/>
</dbReference>
<dbReference type="PANTHER" id="PTHR31321:SF57">
    <property type="entry name" value="PECTINESTERASE 53-RELATED"/>
    <property type="match status" value="1"/>
</dbReference>
<keyword evidence="4" id="KW-0378">Hydrolase</keyword>
<feature type="active site" evidence="8">
    <location>
        <position position="903"/>
    </location>
</feature>
<keyword evidence="5" id="KW-0063">Aspartyl esterase</keyword>
<dbReference type="InterPro" id="IPR000070">
    <property type="entry name" value="Pectinesterase_cat"/>
</dbReference>
<dbReference type="InterPro" id="IPR033131">
    <property type="entry name" value="Pectinesterase_Asp_AS"/>
</dbReference>
<sequence length="1055" mass="113034">MTSGTTTSTATVTSTTASTSATSVAVTANTTTLATETTSSSYVTVTATSTFQTQTSSTSSALSPTTTVVVSLNTPPQGAITVSQTDVNGSFSTIQAAINSLPDAGSVVIFIYPGTYSEMVYITRTGPLTIYGSNSNAGSLTFTENTVTISTTLSSTAAGGNDPSAPLRVHKNNFNLINVNVQNLYIGSGVAVSYYGNYIGTYGCKFVAYQNTFLTETGDHYIENSYIEGASDYIYGQYGRVFFQSVIVASSRYGAITANGRASASDTGGYVFNNCEVTASADAASGTIGNVYLGHPWYPYARVVFMNSYLTNAVTAAGWAEWTTGVVPNDTSFYEFNNSGAGAWNSGRVSFASNITADVANSFLAGNFFSSTSWILNATAVPTPTTVPSATTTTTASATAISTFVSLSTPPVNAVTVSQTGVNGSFSTIQSAINSLADAGSAIIFIYPGVYTEMVYITRTGPLTIYGYNEDGDGILTYTDNTVTITNNVSAVAIGQDDFSAPLRVHKDDFNLINVNVQNQFNTGIGVAVSYYGTQIGTYGCKFYAYQDTLLTEIGEHYFVNSYIEGAIDYIFGQYSKAFFQSTIMASTRYGYVTANGRASPTDTGAYVFNECEVIVSPNAVSGTDGNVYLGRPWGAYARVIYMNSGLTDAINPAGWHVWTKGVIPNDTSFYEYNNYGLGIWNPNRVSFATNVTEEVANNFTLNSFFDTTSWISNVPKNKLPSIPTATTTATATPTPTNILSINTPPVDAVVVSQTGMNGSYSTIQAAVDSLPDAGSAVIFIYPGVYTEMVYITRTGPLTVYGANNDTGTISYTGNSVTITNNVSAVAVGHDDLSAPLRVHKSNFTLVNVNVQNQFNTGIGVAVSYYGDRIGTYGCKFYAYQDTLLTQTGQHYFFNSYIEGAVDFIFGQYSKAFFQSTILSSIRYGYITANGRNSSTDPGGYVFNDCEAIVSPDAVNGTVGNVYLGRPWRPYARVVYMNSDLTDAINPAGWHEWSTGVYPNYTTYYEYNNYGAGSWNSNRVSFAENITEEIAANFTLDNFFDSISWIYDLDLIVTK</sequence>
<evidence type="ECO:0000256" key="2">
    <source>
        <dbReference type="ARBA" id="ARBA00008891"/>
    </source>
</evidence>
<gene>
    <name evidence="10" type="ORF">HK100_007659</name>
</gene>